<dbReference type="GO" id="GO:0019748">
    <property type="term" value="P:secondary metabolic process"/>
    <property type="evidence" value="ECO:0007669"/>
    <property type="project" value="TreeGrafter"/>
</dbReference>
<evidence type="ECO:0000313" key="4">
    <source>
        <dbReference type="Proteomes" id="UP000238655"/>
    </source>
</evidence>
<dbReference type="Gene3D" id="3.20.20.140">
    <property type="entry name" value="Metal-dependent hydrolases"/>
    <property type="match status" value="1"/>
</dbReference>
<dbReference type="EMBL" id="PQVP01000001">
    <property type="protein sequence ID" value="POZ86517.1"/>
    <property type="molecule type" value="Genomic_DNA"/>
</dbReference>
<keyword evidence="1" id="KW-0456">Lyase</keyword>
<name>A0A2S5E533_9BURK</name>
<sequence length="326" mass="36672">MRDKIALEEHFATPDTIGDSEHYFTADIWPARRRQLLDVQEERIERMDACGIGYAILSLNAPAVQAITDTGRAIDVARRANDLLAEQVARRPDRFGAFAALPLQDPDAAARELARTVTELGFKGALVNGFSQIGHADNATYYDLPQYRPFWAEVARLDVPFYLHPRNPLPSQQLAIEGHPWLMGPAWEFSRETGVHALRLIGSGLFDEHPNLTVILGHLGELALHNIWRTSHWASPNGKNPMGVKAKRSFIDTFRAHFYVTTSGNFRTIAMRNAIDEIGSDRVLFSADYPFESMEEASAWFDAAEIGDNDREKIGRDNAKRLFKLD</sequence>
<dbReference type="RefSeq" id="WP_089461989.1">
    <property type="nucleotide sequence ID" value="NZ_CM009576.1"/>
</dbReference>
<dbReference type="GO" id="GO:0016831">
    <property type="term" value="F:carboxy-lyase activity"/>
    <property type="evidence" value="ECO:0007669"/>
    <property type="project" value="InterPro"/>
</dbReference>
<protein>
    <submittedName>
        <fullName evidence="3">Amidohydrolase</fullName>
    </submittedName>
</protein>
<dbReference type="GO" id="GO:0016787">
    <property type="term" value="F:hydrolase activity"/>
    <property type="evidence" value="ECO:0007669"/>
    <property type="project" value="UniProtKB-KW"/>
</dbReference>
<dbReference type="InterPro" id="IPR006680">
    <property type="entry name" value="Amidohydro-rel"/>
</dbReference>
<dbReference type="PANTHER" id="PTHR21240">
    <property type="entry name" value="2-AMINO-3-CARBOXYLMUCONATE-6-SEMIALDEHYDE DECARBOXYLASE"/>
    <property type="match status" value="1"/>
</dbReference>
<dbReference type="PANTHER" id="PTHR21240:SF31">
    <property type="entry name" value="AMIDOHYDROLASE FAMILY PROTEIN (AFU_ORTHOLOGUE AFUA_7G05840)"/>
    <property type="match status" value="1"/>
</dbReference>
<evidence type="ECO:0000259" key="2">
    <source>
        <dbReference type="Pfam" id="PF04909"/>
    </source>
</evidence>
<dbReference type="Pfam" id="PF04909">
    <property type="entry name" value="Amidohydro_2"/>
    <property type="match status" value="1"/>
</dbReference>
<dbReference type="InterPro" id="IPR032465">
    <property type="entry name" value="ACMSD"/>
</dbReference>
<feature type="domain" description="Amidohydrolase-related" evidence="2">
    <location>
        <begin position="60"/>
        <end position="325"/>
    </location>
</feature>
<gene>
    <name evidence="3" type="ORF">C3743_08555</name>
</gene>
<accession>A0A2S5E533</accession>
<dbReference type="InterPro" id="IPR032466">
    <property type="entry name" value="Metal_Hydrolase"/>
</dbReference>
<dbReference type="AlphaFoldDB" id="A0A2S5E533"/>
<organism evidence="3 4">
    <name type="scientific">Burkholderia contaminans</name>
    <dbReference type="NCBI Taxonomy" id="488447"/>
    <lineage>
        <taxon>Bacteria</taxon>
        <taxon>Pseudomonadati</taxon>
        <taxon>Pseudomonadota</taxon>
        <taxon>Betaproteobacteria</taxon>
        <taxon>Burkholderiales</taxon>
        <taxon>Burkholderiaceae</taxon>
        <taxon>Burkholderia</taxon>
        <taxon>Burkholderia cepacia complex</taxon>
    </lineage>
</organism>
<dbReference type="Proteomes" id="UP000238655">
    <property type="component" value="Chromosome 2"/>
</dbReference>
<evidence type="ECO:0000313" key="3">
    <source>
        <dbReference type="EMBL" id="POZ86517.1"/>
    </source>
</evidence>
<keyword evidence="3" id="KW-0378">Hydrolase</keyword>
<dbReference type="GO" id="GO:0005829">
    <property type="term" value="C:cytosol"/>
    <property type="evidence" value="ECO:0007669"/>
    <property type="project" value="TreeGrafter"/>
</dbReference>
<reference evidence="3 4" key="1">
    <citation type="submission" date="2018-01" db="EMBL/GenBank/DDBJ databases">
        <title>Successful Treatment of Persistent Burkholderia cepacia Bacteremia with Ceftazidime-Avibactam.</title>
        <authorList>
            <person name="Tamma P."/>
            <person name="Fan Y."/>
            <person name="Bergman Y."/>
            <person name="Sick-Samuels A."/>
            <person name="Hsu A."/>
            <person name="Timp W."/>
            <person name="Simner P."/>
        </authorList>
    </citation>
    <scope>NUCLEOTIDE SEQUENCE [LARGE SCALE GENOMIC DNA]</scope>
    <source>
        <strain evidence="3 4">170816</strain>
    </source>
</reference>
<proteinExistence type="predicted"/>
<evidence type="ECO:0000256" key="1">
    <source>
        <dbReference type="ARBA" id="ARBA00023239"/>
    </source>
</evidence>
<dbReference type="SUPFAM" id="SSF51556">
    <property type="entry name" value="Metallo-dependent hydrolases"/>
    <property type="match status" value="1"/>
</dbReference>
<comment type="caution">
    <text evidence="3">The sequence shown here is derived from an EMBL/GenBank/DDBJ whole genome shotgun (WGS) entry which is preliminary data.</text>
</comment>